<protein>
    <submittedName>
        <fullName evidence="2">Uncharacterized protein</fullName>
    </submittedName>
</protein>
<evidence type="ECO:0000313" key="3">
    <source>
        <dbReference type="EMBL" id="POW15763.1"/>
    </source>
</evidence>
<name>A0A2S4UPV3_9BASI</name>
<evidence type="ECO:0000313" key="4">
    <source>
        <dbReference type="Proteomes" id="UP000238274"/>
    </source>
</evidence>
<reference evidence="4" key="3">
    <citation type="journal article" date="2018" name="Mol. Plant Microbe Interact.">
        <title>Genome sequence resources for the wheat stripe rust pathogen (Puccinia striiformis f. sp. tritici) and the barley stripe rust pathogen (Puccinia striiformis f. sp. hordei).</title>
        <authorList>
            <person name="Xia C."/>
            <person name="Wang M."/>
            <person name="Yin C."/>
            <person name="Cornejo O.E."/>
            <person name="Hulbert S.H."/>
            <person name="Chen X."/>
        </authorList>
    </citation>
    <scope>NUCLEOTIDE SEQUENCE [LARGE SCALE GENOMIC DNA]</scope>
    <source>
        <strain evidence="4">93TX-2</strain>
    </source>
</reference>
<sequence>MYSTKFLLVLIAMTLAARAVHAADPAFDPSTFPCPDQKKNQAVCLGTKVMPAKRRINYWRKFSICCSVPVYKLHIWSVRV</sequence>
<dbReference type="AlphaFoldDB" id="A0A2S4UPV3"/>
<keyword evidence="4" id="KW-1185">Reference proteome</keyword>
<evidence type="ECO:0000313" key="2">
    <source>
        <dbReference type="EMBL" id="POV99251.1"/>
    </source>
</evidence>
<reference evidence="2 4" key="1">
    <citation type="submission" date="2017-12" db="EMBL/GenBank/DDBJ databases">
        <title>Gene loss provides genomic basis for host adaptation in cereal stripe rust fungi.</title>
        <authorList>
            <person name="Xia C."/>
        </authorList>
    </citation>
    <scope>NUCLEOTIDE SEQUENCE [LARGE SCALE GENOMIC DNA]</scope>
    <source>
        <strain evidence="2 4">93TX-2</strain>
    </source>
</reference>
<dbReference type="EMBL" id="PKSM01000083">
    <property type="protein sequence ID" value="POW15763.1"/>
    <property type="molecule type" value="Genomic_DNA"/>
</dbReference>
<comment type="caution">
    <text evidence="2">The sequence shown here is derived from an EMBL/GenBank/DDBJ whole genome shotgun (WGS) entry which is preliminary data.</text>
</comment>
<organism evidence="2 4">
    <name type="scientific">Puccinia striiformis</name>
    <dbReference type="NCBI Taxonomy" id="27350"/>
    <lineage>
        <taxon>Eukaryota</taxon>
        <taxon>Fungi</taxon>
        <taxon>Dikarya</taxon>
        <taxon>Basidiomycota</taxon>
        <taxon>Pucciniomycotina</taxon>
        <taxon>Pucciniomycetes</taxon>
        <taxon>Pucciniales</taxon>
        <taxon>Pucciniaceae</taxon>
        <taxon>Puccinia</taxon>
    </lineage>
</organism>
<feature type="chain" id="PRO_5044579481" evidence="1">
    <location>
        <begin position="23"/>
        <end position="80"/>
    </location>
</feature>
<dbReference type="EMBL" id="PKSM01000277">
    <property type="protein sequence ID" value="POV99251.1"/>
    <property type="molecule type" value="Genomic_DNA"/>
</dbReference>
<keyword evidence="1" id="KW-0732">Signal</keyword>
<proteinExistence type="predicted"/>
<accession>A0A2S4UPV3</accession>
<dbReference type="VEuPathDB" id="FungiDB:PSHT_06996"/>
<evidence type="ECO:0000256" key="1">
    <source>
        <dbReference type="SAM" id="SignalP"/>
    </source>
</evidence>
<dbReference type="Proteomes" id="UP000238274">
    <property type="component" value="Unassembled WGS sequence"/>
</dbReference>
<dbReference type="VEuPathDB" id="FungiDB:PSHT_13756"/>
<feature type="signal peptide" evidence="1">
    <location>
        <begin position="1"/>
        <end position="22"/>
    </location>
</feature>
<dbReference type="VEuPathDB" id="FungiDB:PSTT_00266"/>
<reference evidence="4" key="2">
    <citation type="journal article" date="2018" name="BMC Genomics">
        <title>Genomic insights into host adaptation between the wheat stripe rust pathogen (Puccinia striiformis f. sp. tritici) and the barley stripe rust pathogen (Puccinia striiformis f. sp. hordei).</title>
        <authorList>
            <person name="Xia C."/>
            <person name="Wang M."/>
            <person name="Yin C."/>
            <person name="Cornejo O.E."/>
            <person name="Hulbert S.H."/>
            <person name="Chen X."/>
        </authorList>
    </citation>
    <scope>NUCLEOTIDE SEQUENCE [LARGE SCALE GENOMIC DNA]</scope>
    <source>
        <strain evidence="4">93TX-2</strain>
    </source>
</reference>
<gene>
    <name evidence="3" type="ORF">PSHT_06996</name>
    <name evidence="2" type="ORF">PSHT_13756</name>
</gene>